<dbReference type="EMBL" id="WHUW01000063">
    <property type="protein sequence ID" value="KAF8430446.1"/>
    <property type="molecule type" value="Genomic_DNA"/>
</dbReference>
<gene>
    <name evidence="2" type="ORF">L210DRAFT_3651869</name>
</gene>
<evidence type="ECO:0000313" key="2">
    <source>
        <dbReference type="EMBL" id="KAF8430446.1"/>
    </source>
</evidence>
<feature type="region of interest" description="Disordered" evidence="1">
    <location>
        <begin position="1"/>
        <end position="63"/>
    </location>
</feature>
<comment type="caution">
    <text evidence="2">The sequence shown here is derived from an EMBL/GenBank/DDBJ whole genome shotgun (WGS) entry which is preliminary data.</text>
</comment>
<reference evidence="2" key="2">
    <citation type="journal article" date="2020" name="Nat. Commun.">
        <title>Large-scale genome sequencing of mycorrhizal fungi provides insights into the early evolution of symbiotic traits.</title>
        <authorList>
            <person name="Miyauchi S."/>
            <person name="Kiss E."/>
            <person name="Kuo A."/>
            <person name="Drula E."/>
            <person name="Kohler A."/>
            <person name="Sanchez-Garcia M."/>
            <person name="Morin E."/>
            <person name="Andreopoulos B."/>
            <person name="Barry K.W."/>
            <person name="Bonito G."/>
            <person name="Buee M."/>
            <person name="Carver A."/>
            <person name="Chen C."/>
            <person name="Cichocki N."/>
            <person name="Clum A."/>
            <person name="Culley D."/>
            <person name="Crous P.W."/>
            <person name="Fauchery L."/>
            <person name="Girlanda M."/>
            <person name="Hayes R.D."/>
            <person name="Keri Z."/>
            <person name="LaButti K."/>
            <person name="Lipzen A."/>
            <person name="Lombard V."/>
            <person name="Magnuson J."/>
            <person name="Maillard F."/>
            <person name="Murat C."/>
            <person name="Nolan M."/>
            <person name="Ohm R.A."/>
            <person name="Pangilinan J."/>
            <person name="Pereira M.F."/>
            <person name="Perotto S."/>
            <person name="Peter M."/>
            <person name="Pfister S."/>
            <person name="Riley R."/>
            <person name="Sitrit Y."/>
            <person name="Stielow J.B."/>
            <person name="Szollosi G."/>
            <person name="Zifcakova L."/>
            <person name="Stursova M."/>
            <person name="Spatafora J.W."/>
            <person name="Tedersoo L."/>
            <person name="Vaario L.M."/>
            <person name="Yamada A."/>
            <person name="Yan M."/>
            <person name="Wang P."/>
            <person name="Xu J."/>
            <person name="Bruns T."/>
            <person name="Baldrian P."/>
            <person name="Vilgalys R."/>
            <person name="Dunand C."/>
            <person name="Henrissat B."/>
            <person name="Grigoriev I.V."/>
            <person name="Hibbett D."/>
            <person name="Nagy L.G."/>
            <person name="Martin F.M."/>
        </authorList>
    </citation>
    <scope>NUCLEOTIDE SEQUENCE</scope>
    <source>
        <strain evidence="2">BED1</strain>
    </source>
</reference>
<proteinExistence type="predicted"/>
<sequence>MVNCQLYPPSESSLTDIETGPSSDCGALQPLRRNPTISSIIPETPRTDSSSSFLPPPDPVRESHLKISQTDLPRRAALPTNPHVGTPSAVGAIRKSNGFLPIATPAVARGPSSLPRSFAMDISMKPLIMGYADPTDSEFNETDAQFVLELARVRHNVCRLEQELAEARYSESMALVNLYKHRAECAKKQHNYAEFDLGHARDLATRNPHSSQMLSVIRRPNPKRPRLSSPGEQHRGSKDL</sequence>
<organism evidence="2 3">
    <name type="scientific">Boletus edulis BED1</name>
    <dbReference type="NCBI Taxonomy" id="1328754"/>
    <lineage>
        <taxon>Eukaryota</taxon>
        <taxon>Fungi</taxon>
        <taxon>Dikarya</taxon>
        <taxon>Basidiomycota</taxon>
        <taxon>Agaricomycotina</taxon>
        <taxon>Agaricomycetes</taxon>
        <taxon>Agaricomycetidae</taxon>
        <taxon>Boletales</taxon>
        <taxon>Boletineae</taxon>
        <taxon>Boletaceae</taxon>
        <taxon>Boletoideae</taxon>
        <taxon>Boletus</taxon>
    </lineage>
</organism>
<evidence type="ECO:0000313" key="3">
    <source>
        <dbReference type="Proteomes" id="UP001194468"/>
    </source>
</evidence>
<dbReference type="AlphaFoldDB" id="A0AAD4G8Y2"/>
<keyword evidence="3" id="KW-1185">Reference proteome</keyword>
<feature type="compositionally biased region" description="Polar residues" evidence="1">
    <location>
        <begin position="10"/>
        <end position="22"/>
    </location>
</feature>
<accession>A0AAD4G8Y2</accession>
<name>A0AAD4G8Y2_BOLED</name>
<evidence type="ECO:0000256" key="1">
    <source>
        <dbReference type="SAM" id="MobiDB-lite"/>
    </source>
</evidence>
<protein>
    <submittedName>
        <fullName evidence="2">Uncharacterized protein</fullName>
    </submittedName>
</protein>
<dbReference type="Proteomes" id="UP001194468">
    <property type="component" value="Unassembled WGS sequence"/>
</dbReference>
<feature type="region of interest" description="Disordered" evidence="1">
    <location>
        <begin position="204"/>
        <end position="240"/>
    </location>
</feature>
<reference evidence="2" key="1">
    <citation type="submission" date="2019-10" db="EMBL/GenBank/DDBJ databases">
        <authorList>
            <consortium name="DOE Joint Genome Institute"/>
            <person name="Kuo A."/>
            <person name="Miyauchi S."/>
            <person name="Kiss E."/>
            <person name="Drula E."/>
            <person name="Kohler A."/>
            <person name="Sanchez-Garcia M."/>
            <person name="Andreopoulos B."/>
            <person name="Barry K.W."/>
            <person name="Bonito G."/>
            <person name="Buee M."/>
            <person name="Carver A."/>
            <person name="Chen C."/>
            <person name="Cichocki N."/>
            <person name="Clum A."/>
            <person name="Culley D."/>
            <person name="Crous P.W."/>
            <person name="Fauchery L."/>
            <person name="Girlanda M."/>
            <person name="Hayes R."/>
            <person name="Keri Z."/>
            <person name="LaButti K."/>
            <person name="Lipzen A."/>
            <person name="Lombard V."/>
            <person name="Magnuson J."/>
            <person name="Maillard F."/>
            <person name="Morin E."/>
            <person name="Murat C."/>
            <person name="Nolan M."/>
            <person name="Ohm R."/>
            <person name="Pangilinan J."/>
            <person name="Pereira M."/>
            <person name="Perotto S."/>
            <person name="Peter M."/>
            <person name="Riley R."/>
            <person name="Sitrit Y."/>
            <person name="Stielow B."/>
            <person name="Szollosi G."/>
            <person name="Zifcakova L."/>
            <person name="Stursova M."/>
            <person name="Spatafora J.W."/>
            <person name="Tedersoo L."/>
            <person name="Vaario L.-M."/>
            <person name="Yamada A."/>
            <person name="Yan M."/>
            <person name="Wang P."/>
            <person name="Xu J."/>
            <person name="Bruns T."/>
            <person name="Baldrian P."/>
            <person name="Vilgalys R."/>
            <person name="Henrissat B."/>
            <person name="Grigoriev I.V."/>
            <person name="Hibbett D."/>
            <person name="Nagy L.G."/>
            <person name="Martin F.M."/>
        </authorList>
    </citation>
    <scope>NUCLEOTIDE SEQUENCE</scope>
    <source>
        <strain evidence="2">BED1</strain>
    </source>
</reference>